<keyword evidence="5 7" id="KW-0472">Membrane</keyword>
<dbReference type="PANTHER" id="PTHR43652:SF2">
    <property type="entry name" value="BASIC AMINO ACID ANTIPORTER YFCC-RELATED"/>
    <property type="match status" value="1"/>
</dbReference>
<dbReference type="Proteomes" id="UP000064189">
    <property type="component" value="Unassembled WGS sequence"/>
</dbReference>
<evidence type="ECO:0000256" key="5">
    <source>
        <dbReference type="ARBA" id="ARBA00023136"/>
    </source>
</evidence>
<organism evidence="8 9">
    <name type="scientific">Peribacillus simplex</name>
    <dbReference type="NCBI Taxonomy" id="1478"/>
    <lineage>
        <taxon>Bacteria</taxon>
        <taxon>Bacillati</taxon>
        <taxon>Bacillota</taxon>
        <taxon>Bacilli</taxon>
        <taxon>Bacillales</taxon>
        <taxon>Bacillaceae</taxon>
        <taxon>Peribacillus</taxon>
    </lineage>
</organism>
<evidence type="ECO:0000256" key="1">
    <source>
        <dbReference type="ARBA" id="ARBA00004651"/>
    </source>
</evidence>
<dbReference type="PANTHER" id="PTHR43652">
    <property type="entry name" value="BASIC AMINO ACID ANTIPORTER YFCC-RELATED"/>
    <property type="match status" value="1"/>
</dbReference>
<feature type="region of interest" description="Disordered" evidence="6">
    <location>
        <begin position="1"/>
        <end position="22"/>
    </location>
</feature>
<evidence type="ECO:0000256" key="4">
    <source>
        <dbReference type="ARBA" id="ARBA00022989"/>
    </source>
</evidence>
<feature type="transmembrane region" description="Helical" evidence="7">
    <location>
        <begin position="275"/>
        <end position="292"/>
    </location>
</feature>
<dbReference type="InterPro" id="IPR051679">
    <property type="entry name" value="DASS-Related_Transporters"/>
</dbReference>
<protein>
    <submittedName>
        <fullName evidence="8">C4-dicarboxylate ABC transporter permease</fullName>
    </submittedName>
</protein>
<comment type="caution">
    <text evidence="8">The sequence shown here is derived from an EMBL/GenBank/DDBJ whole genome shotgun (WGS) entry which is preliminary data.</text>
</comment>
<evidence type="ECO:0000256" key="2">
    <source>
        <dbReference type="ARBA" id="ARBA00022475"/>
    </source>
</evidence>
<dbReference type="InterPro" id="IPR018385">
    <property type="entry name" value="C4_dicarb_anaerob_car-like"/>
</dbReference>
<feature type="transmembrane region" description="Helical" evidence="7">
    <location>
        <begin position="432"/>
        <end position="451"/>
    </location>
</feature>
<keyword evidence="9" id="KW-1185">Reference proteome</keyword>
<accession>A0A109MSD4</accession>
<proteinExistence type="predicted"/>
<feature type="transmembrane region" description="Helical" evidence="7">
    <location>
        <begin position="137"/>
        <end position="154"/>
    </location>
</feature>
<feature type="transmembrane region" description="Helical" evidence="7">
    <location>
        <begin position="32"/>
        <end position="52"/>
    </location>
</feature>
<evidence type="ECO:0000313" key="9">
    <source>
        <dbReference type="Proteomes" id="UP000064189"/>
    </source>
</evidence>
<dbReference type="GO" id="GO:0005886">
    <property type="term" value="C:plasma membrane"/>
    <property type="evidence" value="ECO:0007669"/>
    <property type="project" value="UniProtKB-SubCell"/>
</dbReference>
<feature type="transmembrane region" description="Helical" evidence="7">
    <location>
        <begin position="298"/>
        <end position="318"/>
    </location>
</feature>
<sequence length="484" mass="52086">MDNLPNEQITSEPLNPKNNVPNQLSELPEKGINPFVLMFIVIVIVTILTYILPAGQYERIEQDGRSVVDPTSFEFIDSKPVGLLQMFSSIHAGMIEGSSIILFVFLFGGALGIMQATGALDSFIKFVAVRFGTKEKLLIPLMVLIFASLGTLIGSAEDALVYIAIIVPMTIALGFDALTGFAIVILGTLATGFISGITNPFNVGVAQSIAELPMYSGMGLRIAILAVFYVITVLYIYFHAMKVKRNPELGEYGKFRREDHTMVDEDFKMSIRHSMALFVLLLNFILLIYGVIKLGWYISEIGGLFLLSAIIMGMIGGLSASKMANGFISGAGDMVSGALIIGVAQTILVIITSGGLLDTILYYAAGMVEHLPPAINALGMFIVQMFLNFIVPSGSGQAALTMPIMAPLADIMGVTRQTAVLAFQLGDGISNMIFPTSGVLLAGLAVAGISFTKWVKWVLPFLIIQIAVAIIFLIIAQSIQYGPF</sequence>
<dbReference type="EMBL" id="LNNH01000055">
    <property type="protein sequence ID" value="KWW11251.1"/>
    <property type="molecule type" value="Genomic_DNA"/>
</dbReference>
<feature type="transmembrane region" description="Helical" evidence="7">
    <location>
        <begin position="339"/>
        <end position="365"/>
    </location>
</feature>
<feature type="transmembrane region" description="Helical" evidence="7">
    <location>
        <begin position="100"/>
        <end position="117"/>
    </location>
</feature>
<feature type="transmembrane region" description="Helical" evidence="7">
    <location>
        <begin position="214"/>
        <end position="238"/>
    </location>
</feature>
<feature type="transmembrane region" description="Helical" evidence="7">
    <location>
        <begin position="161"/>
        <end position="194"/>
    </location>
</feature>
<dbReference type="Pfam" id="PF03606">
    <property type="entry name" value="DcuC"/>
    <property type="match status" value="1"/>
</dbReference>
<comment type="subcellular location">
    <subcellularLocation>
        <location evidence="1">Cell membrane</location>
        <topology evidence="1">Multi-pass membrane protein</topology>
    </subcellularLocation>
</comment>
<evidence type="ECO:0000313" key="8">
    <source>
        <dbReference type="EMBL" id="KWW11251.1"/>
    </source>
</evidence>
<keyword evidence="2" id="KW-1003">Cell membrane</keyword>
<evidence type="ECO:0000256" key="6">
    <source>
        <dbReference type="SAM" id="MobiDB-lite"/>
    </source>
</evidence>
<evidence type="ECO:0000256" key="7">
    <source>
        <dbReference type="SAM" id="Phobius"/>
    </source>
</evidence>
<dbReference type="RefSeq" id="WP_061144419.1">
    <property type="nucleotide sequence ID" value="NZ_LNNH01000055.1"/>
</dbReference>
<evidence type="ECO:0000256" key="3">
    <source>
        <dbReference type="ARBA" id="ARBA00022692"/>
    </source>
</evidence>
<reference evidence="8 9" key="1">
    <citation type="submission" date="2015-11" db="EMBL/GenBank/DDBJ databases">
        <title>Genome Sequence of Bacillus simplex strain VanAntwerpen2.</title>
        <authorList>
            <person name="Couger M.B."/>
        </authorList>
    </citation>
    <scope>NUCLEOTIDE SEQUENCE [LARGE SCALE GENOMIC DNA]</scope>
    <source>
        <strain evidence="8 9">VanAntwerpen02</strain>
    </source>
</reference>
<dbReference type="AlphaFoldDB" id="A0A109MSD4"/>
<keyword evidence="3 7" id="KW-0812">Transmembrane</keyword>
<feature type="transmembrane region" description="Helical" evidence="7">
    <location>
        <begin position="457"/>
        <end position="476"/>
    </location>
</feature>
<name>A0A109MSD4_9BACI</name>
<keyword evidence="4 7" id="KW-1133">Transmembrane helix</keyword>
<gene>
    <name evidence="8" type="ORF">AS888_01560</name>
</gene>